<dbReference type="Proteomes" id="UP000594262">
    <property type="component" value="Unplaced"/>
</dbReference>
<keyword evidence="2" id="KW-1185">Reference proteome</keyword>
<protein>
    <recommendedName>
        <fullName evidence="3">GIY-YIG domain-containing protein</fullName>
    </recommendedName>
</protein>
<evidence type="ECO:0000313" key="2">
    <source>
        <dbReference type="Proteomes" id="UP000594262"/>
    </source>
</evidence>
<organism evidence="1 2">
    <name type="scientific">Clytia hemisphaerica</name>
    <dbReference type="NCBI Taxonomy" id="252671"/>
    <lineage>
        <taxon>Eukaryota</taxon>
        <taxon>Metazoa</taxon>
        <taxon>Cnidaria</taxon>
        <taxon>Hydrozoa</taxon>
        <taxon>Hydroidolina</taxon>
        <taxon>Leptothecata</taxon>
        <taxon>Obeliida</taxon>
        <taxon>Clytiidae</taxon>
        <taxon>Clytia</taxon>
    </lineage>
</organism>
<name>A0A7M5XDN9_9CNID</name>
<dbReference type="EnsemblMetazoa" id="CLYHEMT021237.1">
    <property type="protein sequence ID" value="CLYHEMP021237.1"/>
    <property type="gene ID" value="CLYHEMG021237"/>
</dbReference>
<dbReference type="OrthoDB" id="10063405at2759"/>
<reference evidence="1" key="1">
    <citation type="submission" date="2021-01" db="UniProtKB">
        <authorList>
            <consortium name="EnsemblMetazoa"/>
        </authorList>
    </citation>
    <scope>IDENTIFICATION</scope>
</reference>
<accession>A0A7M5XDN9</accession>
<evidence type="ECO:0008006" key="3">
    <source>
        <dbReference type="Google" id="ProtNLM"/>
    </source>
</evidence>
<sequence length="160" mass="18670">TKKLYLPYQGKKGETLVRSLNKTLKSVIVNDQIKTQMIFKSQRLSSMFNIKDKTKKEHENNVVYKINCPDENCTETYIGETERRVFERVLDHSGRDKNSTVFKHSMLSGHKPITIDDVELIAKGFKRNDTREITESFLIIEQKPTLNIQNLFKTIQLFTT</sequence>
<dbReference type="AlphaFoldDB" id="A0A7M5XDN9"/>
<evidence type="ECO:0000313" key="1">
    <source>
        <dbReference type="EnsemblMetazoa" id="CLYHEMP021237.1"/>
    </source>
</evidence>
<proteinExistence type="predicted"/>